<accession>A0ABW5QY70</accession>
<evidence type="ECO:0000256" key="1">
    <source>
        <dbReference type="ARBA" id="ARBA00038310"/>
    </source>
</evidence>
<protein>
    <submittedName>
        <fullName evidence="3">Amidohydrolase family protein</fullName>
    </submittedName>
</protein>
<reference evidence="4" key="1">
    <citation type="journal article" date="2019" name="Int. J. Syst. Evol. Microbiol.">
        <title>The Global Catalogue of Microorganisms (GCM) 10K type strain sequencing project: providing services to taxonomists for standard genome sequencing and annotation.</title>
        <authorList>
            <consortium name="The Broad Institute Genomics Platform"/>
            <consortium name="The Broad Institute Genome Sequencing Center for Infectious Disease"/>
            <person name="Wu L."/>
            <person name="Ma J."/>
        </authorList>
    </citation>
    <scope>NUCLEOTIDE SEQUENCE [LARGE SCALE GENOMIC DNA]</scope>
    <source>
        <strain evidence="4">TISTR 1827</strain>
    </source>
</reference>
<keyword evidence="4" id="KW-1185">Reference proteome</keyword>
<feature type="domain" description="Amidohydrolase-related" evidence="2">
    <location>
        <begin position="3"/>
        <end position="277"/>
    </location>
</feature>
<proteinExistence type="inferred from homology"/>
<evidence type="ECO:0000313" key="4">
    <source>
        <dbReference type="Proteomes" id="UP001597493"/>
    </source>
</evidence>
<dbReference type="SUPFAM" id="SSF51556">
    <property type="entry name" value="Metallo-dependent hydrolases"/>
    <property type="match status" value="1"/>
</dbReference>
<comment type="caution">
    <text evidence="3">The sequence shown here is derived from an EMBL/GenBank/DDBJ whole genome shotgun (WGS) entry which is preliminary data.</text>
</comment>
<dbReference type="Proteomes" id="UP001597493">
    <property type="component" value="Unassembled WGS sequence"/>
</dbReference>
<evidence type="ECO:0000313" key="3">
    <source>
        <dbReference type="EMBL" id="MFD2661294.1"/>
    </source>
</evidence>
<dbReference type="RefSeq" id="WP_379273858.1">
    <property type="nucleotide sequence ID" value="NZ_JBHUGT010000016.1"/>
</dbReference>
<dbReference type="InterPro" id="IPR032466">
    <property type="entry name" value="Metal_Hydrolase"/>
</dbReference>
<name>A0ABW5QY70_9BACL</name>
<evidence type="ECO:0000259" key="2">
    <source>
        <dbReference type="Pfam" id="PF04909"/>
    </source>
</evidence>
<dbReference type="Gene3D" id="3.20.20.140">
    <property type="entry name" value="Metal-dependent hydrolases"/>
    <property type="match status" value="1"/>
</dbReference>
<comment type="similarity">
    <text evidence="1">Belongs to the metallo-dependent hydrolases superfamily.</text>
</comment>
<dbReference type="Pfam" id="PF04909">
    <property type="entry name" value="Amidohydro_2"/>
    <property type="match status" value="1"/>
</dbReference>
<organism evidence="3 4">
    <name type="scientific">Paenibacillus thailandensis</name>
    <dbReference type="NCBI Taxonomy" id="393250"/>
    <lineage>
        <taxon>Bacteria</taxon>
        <taxon>Bacillati</taxon>
        <taxon>Bacillota</taxon>
        <taxon>Bacilli</taxon>
        <taxon>Bacillales</taxon>
        <taxon>Paenibacillaceae</taxon>
        <taxon>Paenibacillus</taxon>
    </lineage>
</organism>
<dbReference type="InterPro" id="IPR006680">
    <property type="entry name" value="Amidohydro-rel"/>
</dbReference>
<dbReference type="InterPro" id="IPR052350">
    <property type="entry name" value="Metallo-dep_Lactonases"/>
</dbReference>
<dbReference type="PANTHER" id="PTHR43569:SF2">
    <property type="entry name" value="AMIDOHYDROLASE-RELATED DOMAIN-CONTAINING PROTEIN"/>
    <property type="match status" value="1"/>
</dbReference>
<dbReference type="PANTHER" id="PTHR43569">
    <property type="entry name" value="AMIDOHYDROLASE"/>
    <property type="match status" value="1"/>
</dbReference>
<sequence>MRIDAHQHYWKLDRGDYDWISPETTTLYRDYLPSDLESELTRHGIGKTILVQAAATHAETEFILELAAKHDSVAGVVGWLDFDDPKWPEALERFKANPKFRGIRVMIQEMKDPREALRPHVIEALRGFASEGMPVDLLAVSNQLPAVIELLELVPGLHAVIDHICKPQIEAGVTEPWATQMKKIAERHPGVYCKLSGMVTEADHRGWKPDDFTAYVRHIVDVFGPDRLMYGSDWPVCLLAASYSQVFDVLERALPDSLAEEELEAIYGGNAARFYRIGHAGRPEHPEA</sequence>
<gene>
    <name evidence="3" type="ORF">ACFSW5_13645</name>
</gene>
<dbReference type="EMBL" id="JBHUMY010000012">
    <property type="protein sequence ID" value="MFD2661294.1"/>
    <property type="molecule type" value="Genomic_DNA"/>
</dbReference>